<gene>
    <name evidence="1" type="ORF">LCGC14_0397220</name>
</gene>
<dbReference type="AlphaFoldDB" id="A0A0F9T3K5"/>
<dbReference type="EMBL" id="LAZR01000337">
    <property type="protein sequence ID" value="KKN73774.1"/>
    <property type="molecule type" value="Genomic_DNA"/>
</dbReference>
<proteinExistence type="predicted"/>
<organism evidence="1">
    <name type="scientific">marine sediment metagenome</name>
    <dbReference type="NCBI Taxonomy" id="412755"/>
    <lineage>
        <taxon>unclassified sequences</taxon>
        <taxon>metagenomes</taxon>
        <taxon>ecological metagenomes</taxon>
    </lineage>
</organism>
<sequence>MTYNDTPAIWTEVSNTSHQVSDLMPWWGELSTGDVVDEPGAESDSGGGV</sequence>
<reference evidence="1" key="1">
    <citation type="journal article" date="2015" name="Nature">
        <title>Complex archaea that bridge the gap between prokaryotes and eukaryotes.</title>
        <authorList>
            <person name="Spang A."/>
            <person name="Saw J.H."/>
            <person name="Jorgensen S.L."/>
            <person name="Zaremba-Niedzwiedzka K."/>
            <person name="Martijn J."/>
            <person name="Lind A.E."/>
            <person name="van Eijk R."/>
            <person name="Schleper C."/>
            <person name="Guy L."/>
            <person name="Ettema T.J."/>
        </authorList>
    </citation>
    <scope>NUCLEOTIDE SEQUENCE</scope>
</reference>
<protein>
    <submittedName>
        <fullName evidence="1">Uncharacterized protein</fullName>
    </submittedName>
</protein>
<accession>A0A0F9T3K5</accession>
<name>A0A0F9T3K5_9ZZZZ</name>
<evidence type="ECO:0000313" key="1">
    <source>
        <dbReference type="EMBL" id="KKN73774.1"/>
    </source>
</evidence>
<comment type="caution">
    <text evidence="1">The sequence shown here is derived from an EMBL/GenBank/DDBJ whole genome shotgun (WGS) entry which is preliminary data.</text>
</comment>